<dbReference type="GO" id="GO:0005727">
    <property type="term" value="C:extrachromosomal circular DNA"/>
    <property type="evidence" value="ECO:0007669"/>
    <property type="project" value="InterPro"/>
</dbReference>
<dbReference type="Proteomes" id="UP000308978">
    <property type="component" value="Unassembled WGS sequence"/>
</dbReference>
<organism evidence="2 3">
    <name type="scientific">Adlercreutzia caecimuris</name>
    <dbReference type="NCBI Taxonomy" id="671266"/>
    <lineage>
        <taxon>Bacteria</taxon>
        <taxon>Bacillati</taxon>
        <taxon>Actinomycetota</taxon>
        <taxon>Coriobacteriia</taxon>
        <taxon>Eggerthellales</taxon>
        <taxon>Eggerthellaceae</taxon>
        <taxon>Adlercreutzia</taxon>
    </lineage>
</organism>
<accession>A0A4S4G623</accession>
<gene>
    <name evidence="2" type="ORF">E5986_02550</name>
</gene>
<comment type="caution">
    <text evidence="2">The sequence shown here is derived from an EMBL/GenBank/DDBJ whole genome shotgun (WGS) entry which is preliminary data.</text>
</comment>
<protein>
    <recommendedName>
        <fullName evidence="1">Plasmid replication protein origin binding domain-containing protein</fullName>
    </recommendedName>
</protein>
<evidence type="ECO:0000313" key="2">
    <source>
        <dbReference type="EMBL" id="THG38318.1"/>
    </source>
</evidence>
<name>A0A4S4G623_9ACTN</name>
<evidence type="ECO:0000259" key="1">
    <source>
        <dbReference type="Pfam" id="PF01719"/>
    </source>
</evidence>
<reference evidence="2 3" key="1">
    <citation type="submission" date="2019-04" db="EMBL/GenBank/DDBJ databases">
        <title>Microbes associate with the intestines of laboratory mice.</title>
        <authorList>
            <person name="Navarre W."/>
            <person name="Wong E."/>
            <person name="Huang K.C."/>
            <person name="Tropini C."/>
            <person name="Ng K."/>
            <person name="Yu B."/>
        </authorList>
    </citation>
    <scope>NUCLEOTIDE SEQUENCE [LARGE SCALE GENOMIC DNA]</scope>
    <source>
        <strain evidence="2 3">NM80_B27</strain>
    </source>
</reference>
<dbReference type="AlphaFoldDB" id="A0A4S4G623"/>
<dbReference type="GO" id="GO:0003677">
    <property type="term" value="F:DNA binding"/>
    <property type="evidence" value="ECO:0007669"/>
    <property type="project" value="InterPro"/>
</dbReference>
<dbReference type="Gene3D" id="3.40.1310.30">
    <property type="match status" value="1"/>
</dbReference>
<sequence length="185" mass="21416">MAAPKKSRCWWFVQLVENLPEDWRDQLHELMLPGCFIVHDRDTRVDDDGNEVPKKPHIHCMVEFGSPIVAESALNAIPSSFGVAFVKPVPNKVGAYRYLLHYDQPDKAQYEQDSITHMAGFKVNISDVYNIDFADVYELINEMKISNFAMLMSFLVEFRPEYVNYVSSHVNLVKTYITELNRCCF</sequence>
<dbReference type="GO" id="GO:0003916">
    <property type="term" value="F:DNA topoisomerase activity"/>
    <property type="evidence" value="ECO:0007669"/>
    <property type="project" value="InterPro"/>
</dbReference>
<dbReference type="GO" id="GO:0006260">
    <property type="term" value="P:DNA replication"/>
    <property type="evidence" value="ECO:0007669"/>
    <property type="project" value="InterPro"/>
</dbReference>
<evidence type="ECO:0000313" key="3">
    <source>
        <dbReference type="Proteomes" id="UP000308978"/>
    </source>
</evidence>
<proteinExistence type="predicted"/>
<dbReference type="Pfam" id="PF01719">
    <property type="entry name" value="Rep_OBD"/>
    <property type="match status" value="1"/>
</dbReference>
<dbReference type="InterPro" id="IPR002631">
    <property type="entry name" value="Plasmid_rep_OBD"/>
</dbReference>
<dbReference type="RefSeq" id="WP_136433061.1">
    <property type="nucleotide sequence ID" value="NZ_SSTJ01000002.1"/>
</dbReference>
<dbReference type="EMBL" id="SSTJ01000002">
    <property type="protein sequence ID" value="THG38318.1"/>
    <property type="molecule type" value="Genomic_DNA"/>
</dbReference>
<feature type="domain" description="Plasmid replication protein origin binding" evidence="1">
    <location>
        <begin position="4"/>
        <end position="123"/>
    </location>
</feature>